<dbReference type="InterPro" id="IPR029071">
    <property type="entry name" value="Ubiquitin-like_domsf"/>
</dbReference>
<dbReference type="PROSITE" id="PS51399">
    <property type="entry name" value="SEP"/>
    <property type="match status" value="1"/>
</dbReference>
<gene>
    <name evidence="3" type="primary">NSFL1C-L</name>
    <name evidence="3" type="ORF">Hamer_G025774</name>
</gene>
<dbReference type="SMART" id="SM00553">
    <property type="entry name" value="SEP"/>
    <property type="match status" value="1"/>
</dbReference>
<dbReference type="InterPro" id="IPR036241">
    <property type="entry name" value="NSFL1C_SEP_dom_sf"/>
</dbReference>
<dbReference type="PANTHER" id="PTHR23333">
    <property type="entry name" value="UBX DOMAIN CONTAINING PROTEIN"/>
    <property type="match status" value="1"/>
</dbReference>
<dbReference type="Gene3D" id="1.10.8.10">
    <property type="entry name" value="DNA helicase RuvA subunit, C-terminal domain"/>
    <property type="match status" value="1"/>
</dbReference>
<evidence type="ECO:0000259" key="2">
    <source>
        <dbReference type="PROSITE" id="PS51399"/>
    </source>
</evidence>
<dbReference type="GO" id="GO:0043161">
    <property type="term" value="P:proteasome-mediated ubiquitin-dependent protein catabolic process"/>
    <property type="evidence" value="ECO:0007669"/>
    <property type="project" value="TreeGrafter"/>
</dbReference>
<dbReference type="SUPFAM" id="SSF102848">
    <property type="entry name" value="NSFL1 (p97 ATPase) cofactor p47, SEP domain"/>
    <property type="match status" value="1"/>
</dbReference>
<evidence type="ECO:0000259" key="1">
    <source>
        <dbReference type="PROSITE" id="PS50033"/>
    </source>
</evidence>
<dbReference type="GO" id="GO:0007030">
    <property type="term" value="P:Golgi organization"/>
    <property type="evidence" value="ECO:0007669"/>
    <property type="project" value="TreeGrafter"/>
</dbReference>
<dbReference type="GO" id="GO:0005634">
    <property type="term" value="C:nucleus"/>
    <property type="evidence" value="ECO:0007669"/>
    <property type="project" value="TreeGrafter"/>
</dbReference>
<sequence length="327" mass="35671">MAERDSLVSQFTAVSGVDSERAIFFLESAAWNLESALSSFYEEGDDVAPAGEPLETARAAARRMAKLSMPGGRSILANRSLGPLRRRPIWLPSCSNRPKSKYVVSVIPDTSKKEERPRDVALKMWRTGFTVDDGPLRTYEDATNAEFLNSIKRSEVPLELIREARGGEVYINMADHRHEDYVQSRSSLRAFSGSGHTLGSLAPMVVGQETEPLGAVGGASVNTTLIASTSKDPKALENAAQAKLNVNTSAPVTNIQVRLPDGSRLVLKVNHSHTIRDIRQFISAARPAIQSTEFALMTTFPYAELTDVSQTVEEGKLLNSALVVKTK</sequence>
<feature type="domain" description="UBX" evidence="1">
    <location>
        <begin position="248"/>
        <end position="325"/>
    </location>
</feature>
<reference evidence="3" key="1">
    <citation type="journal article" date="2021" name="Sci. Adv.">
        <title>The American lobster genome reveals insights on longevity, neural, and immune adaptations.</title>
        <authorList>
            <person name="Polinski J.M."/>
            <person name="Zimin A.V."/>
            <person name="Clark K.F."/>
            <person name="Kohn A.B."/>
            <person name="Sadowski N."/>
            <person name="Timp W."/>
            <person name="Ptitsyn A."/>
            <person name="Khanna P."/>
            <person name="Romanova D.Y."/>
            <person name="Williams P."/>
            <person name="Greenwood S.J."/>
            <person name="Moroz L.L."/>
            <person name="Walt D.R."/>
            <person name="Bodnar A.G."/>
        </authorList>
    </citation>
    <scope>NUCLEOTIDE SEQUENCE</scope>
    <source>
        <strain evidence="3">GMGI-L3</strain>
    </source>
</reference>
<proteinExistence type="predicted"/>
<evidence type="ECO:0000313" key="3">
    <source>
        <dbReference type="EMBL" id="KAG7175918.1"/>
    </source>
</evidence>
<dbReference type="InterPro" id="IPR009060">
    <property type="entry name" value="UBA-like_sf"/>
</dbReference>
<dbReference type="AlphaFoldDB" id="A0A8J5NAH3"/>
<dbReference type="Gene3D" id="3.10.20.90">
    <property type="entry name" value="Phosphatidylinositol 3-kinase Catalytic Subunit, Chain A, domain 1"/>
    <property type="match status" value="1"/>
</dbReference>
<dbReference type="Gene3D" id="3.30.420.210">
    <property type="entry name" value="SEP domain"/>
    <property type="match status" value="1"/>
</dbReference>
<dbReference type="PROSITE" id="PS50033">
    <property type="entry name" value="UBX"/>
    <property type="match status" value="1"/>
</dbReference>
<dbReference type="InterPro" id="IPR012989">
    <property type="entry name" value="SEP_domain"/>
</dbReference>
<evidence type="ECO:0000313" key="4">
    <source>
        <dbReference type="Proteomes" id="UP000747542"/>
    </source>
</evidence>
<dbReference type="PANTHER" id="PTHR23333:SF20">
    <property type="entry name" value="NSFL1 COFACTOR P47"/>
    <property type="match status" value="1"/>
</dbReference>
<dbReference type="InterPro" id="IPR001012">
    <property type="entry name" value="UBX_dom"/>
</dbReference>
<dbReference type="SUPFAM" id="SSF54236">
    <property type="entry name" value="Ubiquitin-like"/>
    <property type="match status" value="1"/>
</dbReference>
<accession>A0A8J5NAH3</accession>
<keyword evidence="4" id="KW-1185">Reference proteome</keyword>
<dbReference type="SUPFAM" id="SSF46934">
    <property type="entry name" value="UBA-like"/>
    <property type="match status" value="1"/>
</dbReference>
<organism evidence="3 4">
    <name type="scientific">Homarus americanus</name>
    <name type="common">American lobster</name>
    <dbReference type="NCBI Taxonomy" id="6706"/>
    <lineage>
        <taxon>Eukaryota</taxon>
        <taxon>Metazoa</taxon>
        <taxon>Ecdysozoa</taxon>
        <taxon>Arthropoda</taxon>
        <taxon>Crustacea</taxon>
        <taxon>Multicrustacea</taxon>
        <taxon>Malacostraca</taxon>
        <taxon>Eumalacostraca</taxon>
        <taxon>Eucarida</taxon>
        <taxon>Decapoda</taxon>
        <taxon>Pleocyemata</taxon>
        <taxon>Astacidea</taxon>
        <taxon>Nephropoidea</taxon>
        <taxon>Nephropidae</taxon>
        <taxon>Homarus</taxon>
    </lineage>
</organism>
<dbReference type="FunFam" id="3.30.420.210:FF:000002">
    <property type="entry name" value="UBX domain-containing protein 1"/>
    <property type="match status" value="1"/>
</dbReference>
<protein>
    <submittedName>
        <fullName evidence="3">NSFL1 cofactor p47-like</fullName>
    </submittedName>
</protein>
<dbReference type="GO" id="GO:0000045">
    <property type="term" value="P:autophagosome assembly"/>
    <property type="evidence" value="ECO:0007669"/>
    <property type="project" value="TreeGrafter"/>
</dbReference>
<dbReference type="Pfam" id="PF00789">
    <property type="entry name" value="UBX"/>
    <property type="match status" value="1"/>
</dbReference>
<comment type="caution">
    <text evidence="3">The sequence shown here is derived from an EMBL/GenBank/DDBJ whole genome shotgun (WGS) entry which is preliminary data.</text>
</comment>
<dbReference type="Pfam" id="PF08059">
    <property type="entry name" value="SEP"/>
    <property type="match status" value="1"/>
</dbReference>
<dbReference type="GO" id="GO:0031468">
    <property type="term" value="P:nuclear membrane reassembly"/>
    <property type="evidence" value="ECO:0007669"/>
    <property type="project" value="TreeGrafter"/>
</dbReference>
<dbReference type="SMART" id="SM00166">
    <property type="entry name" value="UBX"/>
    <property type="match status" value="1"/>
</dbReference>
<name>A0A8J5NAH3_HOMAM</name>
<dbReference type="GO" id="GO:0061025">
    <property type="term" value="P:membrane fusion"/>
    <property type="evidence" value="ECO:0007669"/>
    <property type="project" value="TreeGrafter"/>
</dbReference>
<dbReference type="EMBL" id="JAHLQT010004620">
    <property type="protein sequence ID" value="KAG7175918.1"/>
    <property type="molecule type" value="Genomic_DNA"/>
</dbReference>
<dbReference type="Proteomes" id="UP000747542">
    <property type="component" value="Unassembled WGS sequence"/>
</dbReference>
<dbReference type="FunFam" id="1.10.8.10:FF:000020">
    <property type="entry name" value="NSFL1 (p97) cofactor (p47)"/>
    <property type="match status" value="1"/>
</dbReference>
<dbReference type="GO" id="GO:0005829">
    <property type="term" value="C:cytosol"/>
    <property type="evidence" value="ECO:0007669"/>
    <property type="project" value="TreeGrafter"/>
</dbReference>
<dbReference type="GO" id="GO:0043130">
    <property type="term" value="F:ubiquitin binding"/>
    <property type="evidence" value="ECO:0007669"/>
    <property type="project" value="TreeGrafter"/>
</dbReference>
<dbReference type="Pfam" id="PF14555">
    <property type="entry name" value="UBA_4"/>
    <property type="match status" value="1"/>
</dbReference>
<feature type="domain" description="SEP" evidence="2">
    <location>
        <begin position="117"/>
        <end position="182"/>
    </location>
</feature>
<dbReference type="CDD" id="cd14348">
    <property type="entry name" value="UBA_p47"/>
    <property type="match status" value="1"/>
</dbReference>